<reference evidence="1" key="2">
    <citation type="journal article" date="2015" name="Data Brief">
        <title>Shoot transcriptome of the giant reed, Arundo donax.</title>
        <authorList>
            <person name="Barrero R.A."/>
            <person name="Guerrero F.D."/>
            <person name="Moolhuijzen P."/>
            <person name="Goolsby J.A."/>
            <person name="Tidwell J."/>
            <person name="Bellgard S.E."/>
            <person name="Bellgard M.I."/>
        </authorList>
    </citation>
    <scope>NUCLEOTIDE SEQUENCE</scope>
    <source>
        <tissue evidence="1">Shoot tissue taken approximately 20 cm above the soil surface</tissue>
    </source>
</reference>
<dbReference type="AlphaFoldDB" id="A0A0A9GCD1"/>
<reference evidence="1" key="1">
    <citation type="submission" date="2014-09" db="EMBL/GenBank/DDBJ databases">
        <authorList>
            <person name="Magalhaes I.L.F."/>
            <person name="Oliveira U."/>
            <person name="Santos F.R."/>
            <person name="Vidigal T.H.D.A."/>
            <person name="Brescovit A.D."/>
            <person name="Santos A.J."/>
        </authorList>
    </citation>
    <scope>NUCLEOTIDE SEQUENCE</scope>
    <source>
        <tissue evidence="1">Shoot tissue taken approximately 20 cm above the soil surface</tissue>
    </source>
</reference>
<protein>
    <submittedName>
        <fullName evidence="1">Uncharacterized protein</fullName>
    </submittedName>
</protein>
<accession>A0A0A9GCD1</accession>
<sequence>MCRLFSLLFPRPYRAAANRRLTISFTSYHHQIVSRPQAHGQIRSFEPSPSDPSQTEMVQLCKFTKQFNQDYTSKNDIY</sequence>
<organism evidence="1">
    <name type="scientific">Arundo donax</name>
    <name type="common">Giant reed</name>
    <name type="synonym">Donax arundinaceus</name>
    <dbReference type="NCBI Taxonomy" id="35708"/>
    <lineage>
        <taxon>Eukaryota</taxon>
        <taxon>Viridiplantae</taxon>
        <taxon>Streptophyta</taxon>
        <taxon>Embryophyta</taxon>
        <taxon>Tracheophyta</taxon>
        <taxon>Spermatophyta</taxon>
        <taxon>Magnoliopsida</taxon>
        <taxon>Liliopsida</taxon>
        <taxon>Poales</taxon>
        <taxon>Poaceae</taxon>
        <taxon>PACMAD clade</taxon>
        <taxon>Arundinoideae</taxon>
        <taxon>Arundineae</taxon>
        <taxon>Arundo</taxon>
    </lineage>
</organism>
<name>A0A0A9GCD1_ARUDO</name>
<evidence type="ECO:0000313" key="1">
    <source>
        <dbReference type="EMBL" id="JAE22132.1"/>
    </source>
</evidence>
<proteinExistence type="predicted"/>
<dbReference type="EMBL" id="GBRH01175764">
    <property type="protein sequence ID" value="JAE22132.1"/>
    <property type="molecule type" value="Transcribed_RNA"/>
</dbReference>